<reference evidence="2 3" key="1">
    <citation type="submission" date="2024-11" db="EMBL/GenBank/DDBJ databases">
        <title>First Report of Moraxella oculi in Brazil in an Infectious Bovine Keratoconjunctivitis Outbreak.</title>
        <authorList>
            <person name="Carvalho C.V."/>
            <person name="Domingues R."/>
            <person name="Coutinho C."/>
            <person name="Honorio N.T.B.S."/>
            <person name="Faza D.R.L.R."/>
            <person name="Carvalho W.A."/>
            <person name="Machado A.B.F."/>
            <person name="Martins M.F."/>
            <person name="Gaspar E.B."/>
        </authorList>
    </citation>
    <scope>NUCLEOTIDE SEQUENCE [LARGE SCALE GENOMIC DNA]</scope>
    <source>
        <strain evidence="2 3">2117LE</strain>
    </source>
</reference>
<evidence type="ECO:0000313" key="3">
    <source>
        <dbReference type="Proteomes" id="UP001624684"/>
    </source>
</evidence>
<organism evidence="2 3">
    <name type="scientific">Moraxella oculi</name>
    <dbReference type="NCBI Taxonomy" id="2940516"/>
    <lineage>
        <taxon>Bacteria</taxon>
        <taxon>Pseudomonadati</taxon>
        <taxon>Pseudomonadota</taxon>
        <taxon>Gammaproteobacteria</taxon>
        <taxon>Moraxellales</taxon>
        <taxon>Moraxellaceae</taxon>
        <taxon>Moraxella</taxon>
    </lineage>
</organism>
<dbReference type="Proteomes" id="UP001624684">
    <property type="component" value="Unassembled WGS sequence"/>
</dbReference>
<protein>
    <submittedName>
        <fullName evidence="2">GH-E family nuclease</fullName>
    </submittedName>
</protein>
<keyword evidence="3" id="KW-1185">Reference proteome</keyword>
<comment type="caution">
    <text evidence="2">The sequence shown here is derived from an EMBL/GenBank/DDBJ whole genome shotgun (WGS) entry which is preliminary data.</text>
</comment>
<evidence type="ECO:0000259" key="1">
    <source>
        <dbReference type="Pfam" id="PF14410"/>
    </source>
</evidence>
<gene>
    <name evidence="2" type="ORF">ACJHVH_08895</name>
</gene>
<accession>A0ABW8UAN9</accession>
<dbReference type="Pfam" id="PF14410">
    <property type="entry name" value="GH-E"/>
    <property type="match status" value="1"/>
</dbReference>
<evidence type="ECO:0000313" key="2">
    <source>
        <dbReference type="EMBL" id="MFL1733094.1"/>
    </source>
</evidence>
<name>A0ABW8UAN9_9GAMM</name>
<feature type="domain" description="Toxin YqcG C-terminal" evidence="1">
    <location>
        <begin position="114"/>
        <end position="169"/>
    </location>
</feature>
<sequence>MHNDCYKKLPNGYQKQPDGTYTANVNGKQITLVETKIGNETVYHTKDHQAGDPYRNKAGQAVNEKGNTYVNDPNKLNTDLTRPSLRADTKRLIEASHSYNADGKALDEYGNVIEPPYHYGHKTNWENRRIIAAATELGWDQATLNDYINARPGHFELQNDKFNLSHQGENKSLEGLDEIKDDMNDFLNKRGKLCKLDPQTNQCKKI</sequence>
<proteinExistence type="predicted"/>
<dbReference type="RefSeq" id="WP_407069584.1">
    <property type="nucleotide sequence ID" value="NZ_JBJJXE010000024.1"/>
</dbReference>
<dbReference type="EMBL" id="JBJJXE010000024">
    <property type="protein sequence ID" value="MFL1733094.1"/>
    <property type="molecule type" value="Genomic_DNA"/>
</dbReference>
<dbReference type="InterPro" id="IPR026835">
    <property type="entry name" value="YqcG_C"/>
</dbReference>